<protein>
    <submittedName>
        <fullName evidence="9">EamA family transporter</fullName>
    </submittedName>
</protein>
<dbReference type="InterPro" id="IPR037185">
    <property type="entry name" value="EmrE-like"/>
</dbReference>
<evidence type="ECO:0000256" key="2">
    <source>
        <dbReference type="ARBA" id="ARBA00007362"/>
    </source>
</evidence>
<comment type="similarity">
    <text evidence="2">Belongs to the EamA transporter family.</text>
</comment>
<evidence type="ECO:0000313" key="10">
    <source>
        <dbReference type="Proteomes" id="UP001500305"/>
    </source>
</evidence>
<dbReference type="InterPro" id="IPR000620">
    <property type="entry name" value="EamA_dom"/>
</dbReference>
<sequence length="276" mass="27649">MFAVQLGIAFSRPLFEPLGVSGATFLRLAAAAVILLALTRPRLRGRSRRDLASAGLLGVVSAGMTLCFAGAVDRLPMGTAATIEFLGPLAVALAFARRASHLVWALLAGGGVALLTLFGAEGGGDGGSGGLDPAGLGLAFAAAACYAGYILLTDKVGAAFKGFEGLAVSITVGALVTLPVGIGPALHGLSEADSPWPLLLAVAGVALLLPVIPYALEMSALRQLPQRVFSVLVSLEPAVSALVGLVVLHQVLGVAQLAGIACVVIASVGATLASRR</sequence>
<accession>A0ABN3E0E2</accession>
<dbReference type="SUPFAM" id="SSF103481">
    <property type="entry name" value="Multidrug resistance efflux transporter EmrE"/>
    <property type="match status" value="2"/>
</dbReference>
<feature type="transmembrane region" description="Helical" evidence="7">
    <location>
        <begin position="20"/>
        <end position="39"/>
    </location>
</feature>
<dbReference type="PANTHER" id="PTHR42920">
    <property type="entry name" value="OS03G0707200 PROTEIN-RELATED"/>
    <property type="match status" value="1"/>
</dbReference>
<evidence type="ECO:0000256" key="3">
    <source>
        <dbReference type="ARBA" id="ARBA00022475"/>
    </source>
</evidence>
<keyword evidence="3" id="KW-1003">Cell membrane</keyword>
<dbReference type="Pfam" id="PF00892">
    <property type="entry name" value="EamA"/>
    <property type="match status" value="1"/>
</dbReference>
<dbReference type="EMBL" id="BAAATR010000011">
    <property type="protein sequence ID" value="GAA2245781.1"/>
    <property type="molecule type" value="Genomic_DNA"/>
</dbReference>
<feature type="transmembrane region" description="Helical" evidence="7">
    <location>
        <begin position="51"/>
        <end position="71"/>
    </location>
</feature>
<feature type="transmembrane region" description="Helical" evidence="7">
    <location>
        <begin position="254"/>
        <end position="273"/>
    </location>
</feature>
<feature type="transmembrane region" description="Helical" evidence="7">
    <location>
        <begin position="134"/>
        <end position="153"/>
    </location>
</feature>
<feature type="transmembrane region" description="Helical" evidence="7">
    <location>
        <begin position="165"/>
        <end position="186"/>
    </location>
</feature>
<proteinExistence type="inferred from homology"/>
<keyword evidence="4 7" id="KW-0812">Transmembrane</keyword>
<dbReference type="Gene3D" id="1.10.3730.20">
    <property type="match status" value="1"/>
</dbReference>
<feature type="transmembrane region" description="Helical" evidence="7">
    <location>
        <begin position="77"/>
        <end position="95"/>
    </location>
</feature>
<feature type="domain" description="EamA" evidence="8">
    <location>
        <begin position="135"/>
        <end position="269"/>
    </location>
</feature>
<organism evidence="9 10">
    <name type="scientific">Kitasatospora cystarginea</name>
    <dbReference type="NCBI Taxonomy" id="58350"/>
    <lineage>
        <taxon>Bacteria</taxon>
        <taxon>Bacillati</taxon>
        <taxon>Actinomycetota</taxon>
        <taxon>Actinomycetes</taxon>
        <taxon>Kitasatosporales</taxon>
        <taxon>Streptomycetaceae</taxon>
        <taxon>Kitasatospora</taxon>
    </lineage>
</organism>
<evidence type="ECO:0000256" key="6">
    <source>
        <dbReference type="ARBA" id="ARBA00023136"/>
    </source>
</evidence>
<dbReference type="PANTHER" id="PTHR42920:SF5">
    <property type="entry name" value="EAMA DOMAIN-CONTAINING PROTEIN"/>
    <property type="match status" value="1"/>
</dbReference>
<reference evidence="9 10" key="1">
    <citation type="journal article" date="2019" name="Int. J. Syst. Evol. Microbiol.">
        <title>The Global Catalogue of Microorganisms (GCM) 10K type strain sequencing project: providing services to taxonomists for standard genome sequencing and annotation.</title>
        <authorList>
            <consortium name="The Broad Institute Genomics Platform"/>
            <consortium name="The Broad Institute Genome Sequencing Center for Infectious Disease"/>
            <person name="Wu L."/>
            <person name="Ma J."/>
        </authorList>
    </citation>
    <scope>NUCLEOTIDE SEQUENCE [LARGE SCALE GENOMIC DNA]</scope>
    <source>
        <strain evidence="9 10">JCM 7356</strain>
    </source>
</reference>
<evidence type="ECO:0000256" key="1">
    <source>
        <dbReference type="ARBA" id="ARBA00004651"/>
    </source>
</evidence>
<keyword evidence="6 7" id="KW-0472">Membrane</keyword>
<comment type="subcellular location">
    <subcellularLocation>
        <location evidence="1">Cell membrane</location>
        <topology evidence="1">Multi-pass membrane protein</topology>
    </subcellularLocation>
</comment>
<name>A0ABN3E0E2_9ACTN</name>
<comment type="caution">
    <text evidence="9">The sequence shown here is derived from an EMBL/GenBank/DDBJ whole genome shotgun (WGS) entry which is preliminary data.</text>
</comment>
<evidence type="ECO:0000256" key="7">
    <source>
        <dbReference type="SAM" id="Phobius"/>
    </source>
</evidence>
<evidence type="ECO:0000256" key="5">
    <source>
        <dbReference type="ARBA" id="ARBA00022989"/>
    </source>
</evidence>
<keyword evidence="5 7" id="KW-1133">Transmembrane helix</keyword>
<gene>
    <name evidence="9" type="ORF">GCM10010430_29620</name>
</gene>
<dbReference type="Proteomes" id="UP001500305">
    <property type="component" value="Unassembled WGS sequence"/>
</dbReference>
<keyword evidence="10" id="KW-1185">Reference proteome</keyword>
<feature type="transmembrane region" description="Helical" evidence="7">
    <location>
        <begin position="198"/>
        <end position="216"/>
    </location>
</feature>
<evidence type="ECO:0000256" key="4">
    <source>
        <dbReference type="ARBA" id="ARBA00022692"/>
    </source>
</evidence>
<feature type="transmembrane region" description="Helical" evidence="7">
    <location>
        <begin position="228"/>
        <end position="248"/>
    </location>
</feature>
<feature type="transmembrane region" description="Helical" evidence="7">
    <location>
        <begin position="102"/>
        <end position="122"/>
    </location>
</feature>
<evidence type="ECO:0000259" key="8">
    <source>
        <dbReference type="Pfam" id="PF00892"/>
    </source>
</evidence>
<dbReference type="InterPro" id="IPR051258">
    <property type="entry name" value="Diverse_Substrate_Transporter"/>
</dbReference>
<evidence type="ECO:0000313" key="9">
    <source>
        <dbReference type="EMBL" id="GAA2245781.1"/>
    </source>
</evidence>